<dbReference type="GO" id="GO:0032259">
    <property type="term" value="P:methylation"/>
    <property type="evidence" value="ECO:0007669"/>
    <property type="project" value="UniProtKB-KW"/>
</dbReference>
<dbReference type="Pfam" id="PF02636">
    <property type="entry name" value="Methyltransf_28"/>
    <property type="match status" value="1"/>
</dbReference>
<sequence length="379" mass="40172">MSGAALKDKLTAGIRAHGPVTVADYMAACLADPDAGYYITRDPFGKKGDFTTAPEVSQMFGELIGAFCLQAFKDLGAPDSFQLVELGPGRGTLMADLLRMASLRPEFVEAASLSLVETSPTLRKIQAKTLEKAPLAPAFLDRFADVPDGPLILVANEFFDALPIHQYVRTADGWRERMIGLSETGELCFGVGTARLDDTDLPPAAQTAPHGTILETQPAANAIAQEIGTRLARHGGAALIIDYGYLKTATGDTLQALYKHTHDDVLAHPGEADLTAHVNFEALARAARDGGAIPLPPLEQGEFLLRLGLLERAGALGSGKSHSVQETIRDAVERLAAPDQMGTLFKVLALSGDGRPLAPFDMPAGSQQGFTDMRGGEIG</sequence>
<dbReference type="Gene3D" id="3.40.50.12710">
    <property type="match status" value="1"/>
</dbReference>
<dbReference type="InterPro" id="IPR003788">
    <property type="entry name" value="NDUFAF7"/>
</dbReference>
<dbReference type="GO" id="GO:0035243">
    <property type="term" value="F:protein-arginine omega-N symmetric methyltransferase activity"/>
    <property type="evidence" value="ECO:0007669"/>
    <property type="project" value="TreeGrafter"/>
</dbReference>
<dbReference type="RefSeq" id="WP_190291963.1">
    <property type="nucleotide sequence ID" value="NZ_JABFCZ010000013.1"/>
</dbReference>
<accession>A0A926S6H0</accession>
<keyword evidence="2" id="KW-0808">Transferase</keyword>
<gene>
    <name evidence="4" type="ORF">HK439_13160</name>
</gene>
<proteinExistence type="predicted"/>
<dbReference type="PANTHER" id="PTHR12049:SF7">
    <property type="entry name" value="PROTEIN ARGININE METHYLTRANSFERASE NDUFAF7, MITOCHONDRIAL"/>
    <property type="match status" value="1"/>
</dbReference>
<dbReference type="PANTHER" id="PTHR12049">
    <property type="entry name" value="PROTEIN ARGININE METHYLTRANSFERASE NDUFAF7, MITOCHONDRIAL"/>
    <property type="match status" value="1"/>
</dbReference>
<dbReference type="Proteomes" id="UP000598467">
    <property type="component" value="Unassembled WGS sequence"/>
</dbReference>
<protein>
    <submittedName>
        <fullName evidence="4">Class I SAM-dependent methyltransferase</fullName>
    </submittedName>
</protein>
<feature type="region of interest" description="Disordered" evidence="3">
    <location>
        <begin position="360"/>
        <end position="379"/>
    </location>
</feature>
<dbReference type="EMBL" id="JABFCZ010000013">
    <property type="protein sequence ID" value="MBD1547210.1"/>
    <property type="molecule type" value="Genomic_DNA"/>
</dbReference>
<evidence type="ECO:0000256" key="2">
    <source>
        <dbReference type="ARBA" id="ARBA00022679"/>
    </source>
</evidence>
<evidence type="ECO:0000256" key="3">
    <source>
        <dbReference type="SAM" id="MobiDB-lite"/>
    </source>
</evidence>
<dbReference type="InterPro" id="IPR038375">
    <property type="entry name" value="NDUFAF7_sf"/>
</dbReference>
<keyword evidence="1 4" id="KW-0489">Methyltransferase</keyword>
<organism evidence="4 5">
    <name type="scientific">Roseibium aggregatum</name>
    <dbReference type="NCBI Taxonomy" id="187304"/>
    <lineage>
        <taxon>Bacteria</taxon>
        <taxon>Pseudomonadati</taxon>
        <taxon>Pseudomonadota</taxon>
        <taxon>Alphaproteobacteria</taxon>
        <taxon>Hyphomicrobiales</taxon>
        <taxon>Stappiaceae</taxon>
        <taxon>Roseibium</taxon>
    </lineage>
</organism>
<dbReference type="AlphaFoldDB" id="A0A926S6H0"/>
<name>A0A926S6H0_9HYPH</name>
<reference evidence="4" key="1">
    <citation type="submission" date="2020-05" db="EMBL/GenBank/DDBJ databases">
        <title>Identification of trans-AT polyketide cluster in two marine bacteria, producers of a novel glutaramide-containing polyketide sesbanimide D and analogs.</title>
        <authorList>
            <person name="Kacar D."/>
            <person name="Rodriguez P."/>
            <person name="Canedo L."/>
            <person name="Gonzalez E."/>
            <person name="Galan B."/>
            <person name="De La Calle F."/>
            <person name="Garcia J.L."/>
        </authorList>
    </citation>
    <scope>NUCLEOTIDE SEQUENCE</scope>
    <source>
        <strain evidence="4">PHM038</strain>
    </source>
</reference>
<evidence type="ECO:0000313" key="5">
    <source>
        <dbReference type="Proteomes" id="UP000598467"/>
    </source>
</evidence>
<evidence type="ECO:0000256" key="1">
    <source>
        <dbReference type="ARBA" id="ARBA00022603"/>
    </source>
</evidence>
<dbReference type="SUPFAM" id="SSF53335">
    <property type="entry name" value="S-adenosyl-L-methionine-dependent methyltransferases"/>
    <property type="match status" value="1"/>
</dbReference>
<comment type="caution">
    <text evidence="4">The sequence shown here is derived from an EMBL/GenBank/DDBJ whole genome shotgun (WGS) entry which is preliminary data.</text>
</comment>
<dbReference type="InterPro" id="IPR029063">
    <property type="entry name" value="SAM-dependent_MTases_sf"/>
</dbReference>
<evidence type="ECO:0000313" key="4">
    <source>
        <dbReference type="EMBL" id="MBD1547210.1"/>
    </source>
</evidence>